<reference evidence="2 3" key="1">
    <citation type="submission" date="2016-09" db="EMBL/GenBank/DDBJ databases">
        <authorList>
            <person name="Doonan J."/>
            <person name="Pachebat J.A."/>
            <person name="Golyshin P.N."/>
            <person name="Denman S."/>
            <person name="Mcdonald J.E."/>
        </authorList>
    </citation>
    <scope>NUCLEOTIDE SEQUENCE [LARGE SCALE GENOMIC DNA]</scope>
    <source>
        <strain evidence="2 3">FRB141</strain>
    </source>
</reference>
<evidence type="ECO:0000313" key="2">
    <source>
        <dbReference type="EMBL" id="RLM20213.1"/>
    </source>
</evidence>
<keyword evidence="1" id="KW-0812">Transmembrane</keyword>
<organism evidence="2 3">
    <name type="scientific">Brenneria goodwinii</name>
    <dbReference type="NCBI Taxonomy" id="1109412"/>
    <lineage>
        <taxon>Bacteria</taxon>
        <taxon>Pseudomonadati</taxon>
        <taxon>Pseudomonadota</taxon>
        <taxon>Gammaproteobacteria</taxon>
        <taxon>Enterobacterales</taxon>
        <taxon>Pectobacteriaceae</taxon>
        <taxon>Brenneria</taxon>
    </lineage>
</organism>
<keyword evidence="1" id="KW-1133">Transmembrane helix</keyword>
<evidence type="ECO:0000256" key="1">
    <source>
        <dbReference type="SAM" id="Phobius"/>
    </source>
</evidence>
<comment type="caution">
    <text evidence="2">The sequence shown here is derived from an EMBL/GenBank/DDBJ whole genome shotgun (WGS) entry which is preliminary data.</text>
</comment>
<dbReference type="InterPro" id="IPR036052">
    <property type="entry name" value="TrpB-like_PALP_sf"/>
</dbReference>
<dbReference type="EMBL" id="MJLX01000049">
    <property type="protein sequence ID" value="RLM20213.1"/>
    <property type="molecule type" value="Genomic_DNA"/>
</dbReference>
<proteinExistence type="predicted"/>
<dbReference type="AlphaFoldDB" id="A0AAE8EM76"/>
<accession>A0AAE8EM76</accession>
<dbReference type="RefSeq" id="WP_048639489.1">
    <property type="nucleotide sequence ID" value="NZ_CGIG01000001.1"/>
</dbReference>
<dbReference type="KEGG" id="bgj:AWC36_10785"/>
<keyword evidence="1" id="KW-0472">Membrane</keyword>
<dbReference type="Proteomes" id="UP000285972">
    <property type="component" value="Unassembled WGS sequence"/>
</dbReference>
<gene>
    <name evidence="2" type="ORF">BIY26_16155</name>
</gene>
<name>A0AAE8EM76_9GAMM</name>
<dbReference type="GeneID" id="70907285"/>
<dbReference type="Gene3D" id="3.40.50.1100">
    <property type="match status" value="1"/>
</dbReference>
<protein>
    <recommendedName>
        <fullName evidence="4">Threonine synthase</fullName>
    </recommendedName>
</protein>
<dbReference type="SUPFAM" id="SSF53686">
    <property type="entry name" value="Tryptophan synthase beta subunit-like PLP-dependent enzymes"/>
    <property type="match status" value="1"/>
</dbReference>
<evidence type="ECO:0000313" key="3">
    <source>
        <dbReference type="Proteomes" id="UP000285972"/>
    </source>
</evidence>
<feature type="transmembrane region" description="Helical" evidence="1">
    <location>
        <begin position="12"/>
        <end position="34"/>
    </location>
</feature>
<evidence type="ECO:0008006" key="4">
    <source>
        <dbReference type="Google" id="ProtNLM"/>
    </source>
</evidence>
<sequence>MTVNDEETLSAMAVMALSVILTRPVSVASLAGIMKLQKNGVIAKDKKIVMIHTGSGLKNMNSIEKLFRQRFSGLNLIQ</sequence>